<dbReference type="Pfam" id="PF01297">
    <property type="entry name" value="ZnuA"/>
    <property type="match status" value="1"/>
</dbReference>
<proteinExistence type="predicted"/>
<dbReference type="Proteomes" id="UP000806285">
    <property type="component" value="Unassembled WGS sequence"/>
</dbReference>
<feature type="signal peptide" evidence="1">
    <location>
        <begin position="1"/>
        <end position="30"/>
    </location>
</feature>
<dbReference type="Gene3D" id="3.40.50.1980">
    <property type="entry name" value="Nitrogenase molybdenum iron protein domain"/>
    <property type="match status" value="2"/>
</dbReference>
<keyword evidence="1" id="KW-0732">Signal</keyword>
<dbReference type="EMBL" id="JADDIV010000004">
    <property type="protein sequence ID" value="MBE7368590.1"/>
    <property type="molecule type" value="Genomic_DNA"/>
</dbReference>
<evidence type="ECO:0000256" key="1">
    <source>
        <dbReference type="SAM" id="SignalP"/>
    </source>
</evidence>
<feature type="chain" id="PRO_5046462757" evidence="1">
    <location>
        <begin position="31"/>
        <end position="308"/>
    </location>
</feature>
<dbReference type="InterPro" id="IPR050492">
    <property type="entry name" value="Bact_metal-bind_prot9"/>
</dbReference>
<organism evidence="2 3">
    <name type="scientific">Ramlibacter pallidus</name>
    <dbReference type="NCBI Taxonomy" id="2780087"/>
    <lineage>
        <taxon>Bacteria</taxon>
        <taxon>Pseudomonadati</taxon>
        <taxon>Pseudomonadota</taxon>
        <taxon>Betaproteobacteria</taxon>
        <taxon>Burkholderiales</taxon>
        <taxon>Comamonadaceae</taxon>
        <taxon>Ramlibacter</taxon>
    </lineage>
</organism>
<keyword evidence="3" id="KW-1185">Reference proteome</keyword>
<dbReference type="PANTHER" id="PTHR42953">
    <property type="entry name" value="HIGH-AFFINITY ZINC UPTAKE SYSTEM PROTEIN ZNUA-RELATED"/>
    <property type="match status" value="1"/>
</dbReference>
<gene>
    <name evidence="2" type="ORF">IM787_13605</name>
</gene>
<dbReference type="SUPFAM" id="SSF53807">
    <property type="entry name" value="Helical backbone' metal receptor"/>
    <property type="match status" value="1"/>
</dbReference>
<reference evidence="2 3" key="1">
    <citation type="submission" date="2020-10" db="EMBL/GenBank/DDBJ databases">
        <title>Ramlibacter sp. HM2 16S ribosomal RNA gene Genome sequencing and assembly.</title>
        <authorList>
            <person name="Kang M."/>
        </authorList>
    </citation>
    <scope>NUCLEOTIDE SEQUENCE [LARGE SCALE GENOMIC DNA]</scope>
    <source>
        <strain evidence="2 3">HM2</strain>
    </source>
</reference>
<comment type="caution">
    <text evidence="2">The sequence shown here is derived from an EMBL/GenBank/DDBJ whole genome shotgun (WGS) entry which is preliminary data.</text>
</comment>
<dbReference type="InterPro" id="IPR006127">
    <property type="entry name" value="ZnuA-like"/>
</dbReference>
<dbReference type="CDD" id="cd01145">
    <property type="entry name" value="TroA_c"/>
    <property type="match status" value="1"/>
</dbReference>
<evidence type="ECO:0000313" key="3">
    <source>
        <dbReference type="Proteomes" id="UP000806285"/>
    </source>
</evidence>
<accession>A0ABR9S4Z8</accession>
<name>A0ABR9S4Z8_9BURK</name>
<evidence type="ECO:0000313" key="2">
    <source>
        <dbReference type="EMBL" id="MBE7368590.1"/>
    </source>
</evidence>
<protein>
    <submittedName>
        <fullName evidence="2">Zinc ABC transporter substrate-binding protein</fullName>
    </submittedName>
</protein>
<sequence length="308" mass="33137">MHPTPSERGARVLRTALAAFALWGAGAAQALTVFTCEPEWAALVRQLAPSADVRSATHARQDPHHIEARPSLIAQLRKADLAVCTGAALEAGWLPMLQQRAGNPKVQDGAPGMVYAADHVKLIDPRPAGGVFDGDVHAAGNPHVQLDPRRMADMAAAIAQRLEQVDPSGAAGYRSRLAAFQADWQGRIAQWERRAAPLRGTRVVAQHSTFAYLWRWVGMEQVADLEPKPGVPPTPGHLQKVLEQVRSAPPRAVVVSAYQDPRGAQWLAQQLGAGVTVLQLPSTVTEEAPAETLAGLYDHLLDRLLAGR</sequence>
<dbReference type="PANTHER" id="PTHR42953:SF2">
    <property type="entry name" value="ADHESION PROTEIN"/>
    <property type="match status" value="1"/>
</dbReference>